<dbReference type="GO" id="GO:0000166">
    <property type="term" value="F:nucleotide binding"/>
    <property type="evidence" value="ECO:0007669"/>
    <property type="project" value="InterPro"/>
</dbReference>
<dbReference type="EMBL" id="QMQB01000004">
    <property type="protein sequence ID" value="RLE15248.1"/>
    <property type="molecule type" value="Genomic_DNA"/>
</dbReference>
<organism evidence="3 4">
    <name type="scientific">Aerophobetes bacterium</name>
    <dbReference type="NCBI Taxonomy" id="2030807"/>
    <lineage>
        <taxon>Bacteria</taxon>
        <taxon>Candidatus Aerophobota</taxon>
    </lineage>
</organism>
<proteinExistence type="predicted"/>
<accession>A0A662DK39</accession>
<name>A0A662DK39_UNCAE</name>
<evidence type="ECO:0000259" key="2">
    <source>
        <dbReference type="Pfam" id="PF02894"/>
    </source>
</evidence>
<dbReference type="Pfam" id="PF01408">
    <property type="entry name" value="GFO_IDH_MocA"/>
    <property type="match status" value="1"/>
</dbReference>
<evidence type="ECO:0000313" key="4">
    <source>
        <dbReference type="Proteomes" id="UP000267654"/>
    </source>
</evidence>
<dbReference type="PANTHER" id="PTHR43249">
    <property type="entry name" value="UDP-N-ACETYL-2-AMINO-2-DEOXY-D-GLUCURONATE OXIDASE"/>
    <property type="match status" value="1"/>
</dbReference>
<evidence type="ECO:0000313" key="3">
    <source>
        <dbReference type="EMBL" id="RLE15248.1"/>
    </source>
</evidence>
<dbReference type="Pfam" id="PF02894">
    <property type="entry name" value="GFO_IDH_MocA_C"/>
    <property type="match status" value="1"/>
</dbReference>
<protein>
    <submittedName>
        <fullName evidence="3">Gfo/Idh/MocA family oxidoreductase</fullName>
    </submittedName>
</protein>
<dbReference type="Proteomes" id="UP000267654">
    <property type="component" value="Unassembled WGS sequence"/>
</dbReference>
<evidence type="ECO:0000259" key="1">
    <source>
        <dbReference type="Pfam" id="PF01408"/>
    </source>
</evidence>
<dbReference type="InterPro" id="IPR004104">
    <property type="entry name" value="Gfo/Idh/MocA-like_OxRdtase_C"/>
</dbReference>
<dbReference type="AlphaFoldDB" id="A0A662DK39"/>
<comment type="caution">
    <text evidence="3">The sequence shown here is derived from an EMBL/GenBank/DDBJ whole genome shotgun (WGS) entry which is preliminary data.</text>
</comment>
<feature type="domain" description="Gfo/Idh/MocA-like oxidoreductase N-terminal" evidence="1">
    <location>
        <begin position="4"/>
        <end position="124"/>
    </location>
</feature>
<dbReference type="Gene3D" id="3.40.50.720">
    <property type="entry name" value="NAD(P)-binding Rossmann-like Domain"/>
    <property type="match status" value="1"/>
</dbReference>
<dbReference type="Gene3D" id="3.30.360.10">
    <property type="entry name" value="Dihydrodipicolinate Reductase, domain 2"/>
    <property type="match status" value="1"/>
</dbReference>
<dbReference type="InterPro" id="IPR052515">
    <property type="entry name" value="Gfo/Idh/MocA_Oxidoreductase"/>
</dbReference>
<feature type="domain" description="Gfo/Idh/MocA-like oxidoreductase C-terminal" evidence="2">
    <location>
        <begin position="136"/>
        <end position="367"/>
    </location>
</feature>
<dbReference type="InterPro" id="IPR036291">
    <property type="entry name" value="NAD(P)-bd_dom_sf"/>
</dbReference>
<dbReference type="SUPFAM" id="SSF51735">
    <property type="entry name" value="NAD(P)-binding Rossmann-fold domains"/>
    <property type="match status" value="1"/>
</dbReference>
<dbReference type="InterPro" id="IPR000683">
    <property type="entry name" value="Gfo/Idh/MocA-like_OxRdtase_N"/>
</dbReference>
<dbReference type="PANTHER" id="PTHR43249:SF1">
    <property type="entry name" value="D-GLUCOSIDE 3-DEHYDROGENASE"/>
    <property type="match status" value="1"/>
</dbReference>
<dbReference type="SUPFAM" id="SSF55347">
    <property type="entry name" value="Glyceraldehyde-3-phosphate dehydrogenase-like, C-terminal domain"/>
    <property type="match status" value="1"/>
</dbReference>
<reference evidence="3 4" key="1">
    <citation type="submission" date="2018-06" db="EMBL/GenBank/DDBJ databases">
        <title>Extensive metabolic versatility and redundancy in microbially diverse, dynamic hydrothermal sediments.</title>
        <authorList>
            <person name="Dombrowski N."/>
            <person name="Teske A."/>
            <person name="Baker B.J."/>
        </authorList>
    </citation>
    <scope>NUCLEOTIDE SEQUENCE [LARGE SCALE GENOMIC DNA]</scope>
    <source>
        <strain evidence="3">B19_G9</strain>
    </source>
</reference>
<gene>
    <name evidence="3" type="ORF">DRI96_00200</name>
</gene>
<sequence>MDKINIGIIGAGGVAQLGHIPSYKKMENVEVVAICDPNKIKLKKVAKKFNIPKAFTDYHSLLNLEEIQAVSICSPNFLHAEHTIAALKSKKHVLCEKPVGTNSHEVESVIQEAENSGRKFMVAFCHRFDPASQTIKSFIDKGELGEIYYAKASYLRRRGIPGLGGWFTTKKLSGGGALIDIGVHMLDLSLWLLGNPEPLSVTASIYDKLKTQAIDGGWPPVDSRKGDIYGNIFDVEDLATAFIKFKNGSTLFLEASWAGYSETGIKISLFGSKGGVELRGAVGGIDEGRPNYFKFHKKIDNHLVDISPVIPETYSYWDDPWPNLVQHFINCIRENGEPIVKLQEILYGSRIIDAIYKSAEEGKIVKI</sequence>